<dbReference type="InParanoid" id="A0A0D2AA37"/>
<dbReference type="Proteomes" id="UP000053259">
    <property type="component" value="Unassembled WGS sequence"/>
</dbReference>
<feature type="compositionally biased region" description="Polar residues" evidence="1">
    <location>
        <begin position="164"/>
        <end position="184"/>
    </location>
</feature>
<dbReference type="HOGENOM" id="CLU_564063_0_0_1"/>
<dbReference type="RefSeq" id="XP_016213309.1">
    <property type="nucleotide sequence ID" value="XM_016358690.1"/>
</dbReference>
<evidence type="ECO:0000313" key="3">
    <source>
        <dbReference type="Proteomes" id="UP000053259"/>
    </source>
</evidence>
<accession>A0A0D2AA37</accession>
<protein>
    <submittedName>
        <fullName evidence="2">Uncharacterized protein</fullName>
    </submittedName>
</protein>
<reference evidence="2 3" key="1">
    <citation type="submission" date="2015-01" db="EMBL/GenBank/DDBJ databases">
        <title>The Genome Sequence of Ochroconis gallopava CBS43764.</title>
        <authorList>
            <consortium name="The Broad Institute Genomics Platform"/>
            <person name="Cuomo C."/>
            <person name="de Hoog S."/>
            <person name="Gorbushina A."/>
            <person name="Stielow B."/>
            <person name="Teixiera M."/>
            <person name="Abouelleil A."/>
            <person name="Chapman S.B."/>
            <person name="Priest M."/>
            <person name="Young S.K."/>
            <person name="Wortman J."/>
            <person name="Nusbaum C."/>
            <person name="Birren B."/>
        </authorList>
    </citation>
    <scope>NUCLEOTIDE SEQUENCE [LARGE SCALE GENOMIC DNA]</scope>
    <source>
        <strain evidence="2 3">CBS 43764</strain>
    </source>
</reference>
<evidence type="ECO:0000256" key="1">
    <source>
        <dbReference type="SAM" id="MobiDB-lite"/>
    </source>
</evidence>
<evidence type="ECO:0000313" key="2">
    <source>
        <dbReference type="EMBL" id="KIW03440.1"/>
    </source>
</evidence>
<feature type="region of interest" description="Disordered" evidence="1">
    <location>
        <begin position="1"/>
        <end position="72"/>
    </location>
</feature>
<gene>
    <name evidence="2" type="ORF">PV09_05210</name>
</gene>
<sequence length="484" mass="54093">MPRSFETARPCENSDQNGSRERSVISAPSAQLPPTPLGHKVKCTEKMASWIPSSPHAHEEQRSRTPSKELYEREKNRLLRQPDWAGLRFSNPVKISFTTPDDKYKIGKRCRTVKIRSVAQLPMSLPQQFCFREKEGFLHGALQKSSTDISVKMGGELEEIQGNAVAQQHSSSNSCVEGSTSSSEPMLLDEESGRSSSADRRTQSDTIAKTCSIIDQHKQLDEIGYATGNIHRSKGDKHKNHFLSCLEPLPSQCSHSGNVEGGISSSAKLCYESKMLSAPPHLRSCFRSVSRTQAFIDNPHGRDDLIALENSRKERLPTGSSLFQLRHHEKNLSDDTNLQTTVDRTDDDYDNMQSIQDSDTGNDHVPRSLAIKGECSEDPENCLAEGVNFSRSLATPSINEENDNESITLPTVVRHSIKKPESHGAPYQNDNCAFVVGERSQDTAFELPYQFTQGSESESIKLEWINNDPAMLWKRFIFYSSSDN</sequence>
<dbReference type="AlphaFoldDB" id="A0A0D2AA37"/>
<name>A0A0D2AA37_9PEZI</name>
<dbReference type="VEuPathDB" id="FungiDB:PV09_05210"/>
<keyword evidence="3" id="KW-1185">Reference proteome</keyword>
<feature type="compositionally biased region" description="Basic and acidic residues" evidence="1">
    <location>
        <begin position="191"/>
        <end position="203"/>
    </location>
</feature>
<organism evidence="2 3">
    <name type="scientific">Verruconis gallopava</name>
    <dbReference type="NCBI Taxonomy" id="253628"/>
    <lineage>
        <taxon>Eukaryota</taxon>
        <taxon>Fungi</taxon>
        <taxon>Dikarya</taxon>
        <taxon>Ascomycota</taxon>
        <taxon>Pezizomycotina</taxon>
        <taxon>Dothideomycetes</taxon>
        <taxon>Pleosporomycetidae</taxon>
        <taxon>Venturiales</taxon>
        <taxon>Sympoventuriaceae</taxon>
        <taxon>Verruconis</taxon>
    </lineage>
</organism>
<proteinExistence type="predicted"/>
<feature type="compositionally biased region" description="Basic and acidic residues" evidence="1">
    <location>
        <begin position="56"/>
        <end position="72"/>
    </location>
</feature>
<dbReference type="EMBL" id="KN847544">
    <property type="protein sequence ID" value="KIW03440.1"/>
    <property type="molecule type" value="Genomic_DNA"/>
</dbReference>
<feature type="region of interest" description="Disordered" evidence="1">
    <location>
        <begin position="162"/>
        <end position="208"/>
    </location>
</feature>
<dbReference type="GeneID" id="27313183"/>